<dbReference type="GO" id="GO:0003700">
    <property type="term" value="F:DNA-binding transcription factor activity"/>
    <property type="evidence" value="ECO:0007669"/>
    <property type="project" value="InterPro"/>
</dbReference>
<accession>A0A2K8KLB3</accession>
<dbReference type="Gene3D" id="3.40.190.10">
    <property type="entry name" value="Periplasmic binding protein-like II"/>
    <property type="match status" value="2"/>
</dbReference>
<dbReference type="SUPFAM" id="SSF53850">
    <property type="entry name" value="Periplasmic binding protein-like II"/>
    <property type="match status" value="1"/>
</dbReference>
<dbReference type="RefSeq" id="WP_100256080.1">
    <property type="nucleotide sequence ID" value="NZ_CP011797.1"/>
</dbReference>
<dbReference type="Pfam" id="PF00126">
    <property type="entry name" value="HTH_1"/>
    <property type="match status" value="2"/>
</dbReference>
<evidence type="ECO:0000256" key="4">
    <source>
        <dbReference type="ARBA" id="ARBA00023163"/>
    </source>
</evidence>
<keyword evidence="7" id="KW-1185">Reference proteome</keyword>
<dbReference type="AlphaFoldDB" id="A0A2K8KLB3"/>
<feature type="domain" description="HTH lysR-type" evidence="5">
    <location>
        <begin position="6"/>
        <end position="63"/>
    </location>
</feature>
<dbReference type="SUPFAM" id="SSF46785">
    <property type="entry name" value="Winged helix' DNA-binding domain"/>
    <property type="match status" value="2"/>
</dbReference>
<dbReference type="InterPro" id="IPR036390">
    <property type="entry name" value="WH_DNA-bd_sf"/>
</dbReference>
<dbReference type="InterPro" id="IPR005119">
    <property type="entry name" value="LysR_subst-bd"/>
</dbReference>
<evidence type="ECO:0000259" key="5">
    <source>
        <dbReference type="PROSITE" id="PS50931"/>
    </source>
</evidence>
<evidence type="ECO:0000313" key="6">
    <source>
        <dbReference type="EMBL" id="ATX75695.1"/>
    </source>
</evidence>
<sequence>MKIISLNFRHLRAFKETAQLHSVKAAAENIFLTQSAVTQAIARLETYLGMPLFLRRHNGMFLTDAGDLYLIRVTRALNYLKQGVREALRSGERIHPQARSKIAIEDQLSHVQVRTLLALLQTTSYSTAARHLGVSQPSVYRAAGDLEDLLNLRLFEKTSIGISLTKAARRLTRFAQLALRELDLAQYELGELNGTDTTKITVGSMPLARTYILPAAINRLAQLKPEIRIEIVEGHYDDQLQRLLRGELDLLIGALRIPLPSTDIEQETLFLTPLSIVGRAQHPLTQSTQPSLAELGQYGWVVPRQGTPARAMFDQLIAAQQPAVYKGLIECSSQIVIRQLLLDSNRLTFISRHQIKQEEEFGLMTVIDFDLANTDRPIGITTRKDWHPSTTQKLFLAIVRNLSSALTDSES</sequence>
<evidence type="ECO:0000256" key="1">
    <source>
        <dbReference type="ARBA" id="ARBA00009437"/>
    </source>
</evidence>
<dbReference type="InterPro" id="IPR036388">
    <property type="entry name" value="WH-like_DNA-bd_sf"/>
</dbReference>
<dbReference type="PANTHER" id="PTHR30126">
    <property type="entry name" value="HTH-TYPE TRANSCRIPTIONAL REGULATOR"/>
    <property type="match status" value="1"/>
</dbReference>
<dbReference type="InterPro" id="IPR000847">
    <property type="entry name" value="LysR_HTH_N"/>
</dbReference>
<dbReference type="GO" id="GO:0000976">
    <property type="term" value="F:transcription cis-regulatory region binding"/>
    <property type="evidence" value="ECO:0007669"/>
    <property type="project" value="TreeGrafter"/>
</dbReference>
<feature type="domain" description="HTH lysR-type" evidence="5">
    <location>
        <begin position="112"/>
        <end position="165"/>
    </location>
</feature>
<name>A0A2K8KLB3_9GAMM</name>
<dbReference type="Gene3D" id="1.10.10.10">
    <property type="entry name" value="Winged helix-like DNA-binding domain superfamily/Winged helix DNA-binding domain"/>
    <property type="match status" value="2"/>
</dbReference>
<dbReference type="PRINTS" id="PR00039">
    <property type="entry name" value="HTHLYSR"/>
</dbReference>
<keyword evidence="2" id="KW-0805">Transcription regulation</keyword>
<dbReference type="EMBL" id="CP011797">
    <property type="protein sequence ID" value="ATX75695.1"/>
    <property type="molecule type" value="Genomic_DNA"/>
</dbReference>
<evidence type="ECO:0000313" key="7">
    <source>
        <dbReference type="Proteomes" id="UP000229757"/>
    </source>
</evidence>
<reference evidence="6 7" key="1">
    <citation type="journal article" date="2017" name="Environ. Microbiol.">
        <title>Genomic and physiological analyses of 'Reinekea forsetii' reveal a versatile opportunistic lifestyle during spring algae blooms.</title>
        <authorList>
            <person name="Avci B."/>
            <person name="Hahnke R.L."/>
            <person name="Chafee M."/>
            <person name="Fischer T."/>
            <person name="Gruber-Vodicka H."/>
            <person name="Tegetmeyer H.E."/>
            <person name="Harder J."/>
            <person name="Fuchs B.M."/>
            <person name="Amann R.I."/>
            <person name="Teeling H."/>
        </authorList>
    </citation>
    <scope>NUCLEOTIDE SEQUENCE [LARGE SCALE GENOMIC DNA]</scope>
    <source>
        <strain evidence="6 7">Hel1_31_D35</strain>
    </source>
</reference>
<comment type="similarity">
    <text evidence="1">Belongs to the LysR transcriptional regulatory family.</text>
</comment>
<protein>
    <submittedName>
        <fullName evidence="6">Transcriptional regulator, LysR family</fullName>
    </submittedName>
</protein>
<organism evidence="6 7">
    <name type="scientific">Reinekea forsetii</name>
    <dbReference type="NCBI Taxonomy" id="1336806"/>
    <lineage>
        <taxon>Bacteria</taxon>
        <taxon>Pseudomonadati</taxon>
        <taxon>Pseudomonadota</taxon>
        <taxon>Gammaproteobacteria</taxon>
        <taxon>Oceanospirillales</taxon>
        <taxon>Saccharospirillaceae</taxon>
        <taxon>Reinekea</taxon>
    </lineage>
</organism>
<gene>
    <name evidence="6" type="ORF">REIFOR_00525</name>
</gene>
<evidence type="ECO:0000256" key="2">
    <source>
        <dbReference type="ARBA" id="ARBA00023015"/>
    </source>
</evidence>
<dbReference type="Proteomes" id="UP000229757">
    <property type="component" value="Chromosome"/>
</dbReference>
<proteinExistence type="inferred from homology"/>
<keyword evidence="3" id="KW-0238">DNA-binding</keyword>
<dbReference type="PANTHER" id="PTHR30126:SF98">
    <property type="entry name" value="HTH-TYPE TRANSCRIPTIONAL ACTIVATOR BAUR"/>
    <property type="match status" value="1"/>
</dbReference>
<evidence type="ECO:0000256" key="3">
    <source>
        <dbReference type="ARBA" id="ARBA00023125"/>
    </source>
</evidence>
<dbReference type="PROSITE" id="PS50931">
    <property type="entry name" value="HTH_LYSR"/>
    <property type="match status" value="2"/>
</dbReference>
<dbReference type="Pfam" id="PF03466">
    <property type="entry name" value="LysR_substrate"/>
    <property type="match status" value="1"/>
</dbReference>
<keyword evidence="4" id="KW-0804">Transcription</keyword>
<dbReference type="KEGG" id="rfo:REIFOR_00525"/>
<dbReference type="OrthoDB" id="9814165at2"/>